<protein>
    <recommendedName>
        <fullName evidence="3">Xylanolytic transcriptional activator regulatory domain-containing protein</fullName>
    </recommendedName>
</protein>
<dbReference type="RefSeq" id="XP_003169227.1">
    <property type="nucleotide sequence ID" value="XM_003169179.1"/>
</dbReference>
<dbReference type="AlphaFoldDB" id="E4V6Y4"/>
<dbReference type="Proteomes" id="UP000002669">
    <property type="component" value="Unassembled WGS sequence"/>
</dbReference>
<dbReference type="EMBL" id="DS989831">
    <property type="protein sequence ID" value="EFQ96850.1"/>
    <property type="molecule type" value="Genomic_DNA"/>
</dbReference>
<dbReference type="PANTHER" id="PTHR31001">
    <property type="entry name" value="UNCHARACTERIZED TRANSCRIPTIONAL REGULATORY PROTEIN"/>
    <property type="match status" value="1"/>
</dbReference>
<reference evidence="5" key="1">
    <citation type="journal article" date="2012" name="MBio">
        <title>Comparative genome analysis of Trichophyton rubrum and related dermatophytes reveals candidate genes involved in infection.</title>
        <authorList>
            <person name="Martinez D.A."/>
            <person name="Oliver B.G."/>
            <person name="Graeser Y."/>
            <person name="Goldberg J.M."/>
            <person name="Li W."/>
            <person name="Martinez-Rossi N.M."/>
            <person name="Monod M."/>
            <person name="Shelest E."/>
            <person name="Barton R.C."/>
            <person name="Birch E."/>
            <person name="Brakhage A.A."/>
            <person name="Chen Z."/>
            <person name="Gurr S.J."/>
            <person name="Heiman D."/>
            <person name="Heitman J."/>
            <person name="Kosti I."/>
            <person name="Rossi A."/>
            <person name="Saif S."/>
            <person name="Samalova M."/>
            <person name="Saunders C.W."/>
            <person name="Shea T."/>
            <person name="Summerbell R.C."/>
            <person name="Xu J."/>
            <person name="Young S."/>
            <person name="Zeng Q."/>
            <person name="Birren B.W."/>
            <person name="Cuomo C.A."/>
            <person name="White T.C."/>
        </authorList>
    </citation>
    <scope>NUCLEOTIDE SEQUENCE [LARGE SCALE GENOMIC DNA]</scope>
    <source>
        <strain evidence="5">ATCC MYA-4604 / CBS 118893</strain>
    </source>
</reference>
<proteinExistence type="predicted"/>
<organism evidence="5">
    <name type="scientific">Arthroderma gypseum (strain ATCC MYA-4604 / CBS 118893)</name>
    <name type="common">Microsporum gypseum</name>
    <dbReference type="NCBI Taxonomy" id="535722"/>
    <lineage>
        <taxon>Eukaryota</taxon>
        <taxon>Fungi</taxon>
        <taxon>Dikarya</taxon>
        <taxon>Ascomycota</taxon>
        <taxon>Pezizomycotina</taxon>
        <taxon>Eurotiomycetes</taxon>
        <taxon>Eurotiomycetidae</taxon>
        <taxon>Onygenales</taxon>
        <taxon>Arthrodermataceae</taxon>
        <taxon>Nannizzia</taxon>
    </lineage>
</organism>
<evidence type="ECO:0000256" key="2">
    <source>
        <dbReference type="ARBA" id="ARBA00023242"/>
    </source>
</evidence>
<dbReference type="InParanoid" id="E4V6Y4"/>
<evidence type="ECO:0000313" key="5">
    <source>
        <dbReference type="Proteomes" id="UP000002669"/>
    </source>
</evidence>
<dbReference type="InterPro" id="IPR050613">
    <property type="entry name" value="Sec_Metabolite_Reg"/>
</dbReference>
<keyword evidence="5" id="KW-1185">Reference proteome</keyword>
<dbReference type="OrthoDB" id="6612291at2759"/>
<accession>E4V6Y4</accession>
<feature type="domain" description="Xylanolytic transcriptional activator regulatory" evidence="3">
    <location>
        <begin position="295"/>
        <end position="368"/>
    </location>
</feature>
<dbReference type="HOGENOM" id="CLU_013296_2_0_1"/>
<comment type="subcellular location">
    <subcellularLocation>
        <location evidence="1">Nucleus</location>
    </subcellularLocation>
</comment>
<dbReference type="Pfam" id="PF04082">
    <property type="entry name" value="Fungal_trans"/>
    <property type="match status" value="1"/>
</dbReference>
<sequence>MAIFPGAHVVGMANLRPASLVASTRYDATMHSLQTTSPARSLNNDASYLSATMVPSSSLDTATMTPGLRSDGMLQSAGYLGPTSFISELEESHGLTHSTDEQPHGRADTATIQPWWTQRVTKALGLLHEFPVMKQLVQNYYSLNQSAAIPAPLIVDTLAELETTYNEKLYENISNEQTSALAVLAMKNTQKTFTIPPAVDGAHFSKLFTGSSIRLEIIGLIYTLAGRASYYGLSYPSSSTISGCDAEFPRKMLTASDTIIQLCKMLTPTNDLTMWLIQENLLLSSVIFGYSSSETWHRLGGLATTIFELGLHRDNGSSSLPEFLLETRRRLFAASYHYDKSFATFLGRPPLISRRHSDCPLPLDISDDTLVYSRNVIEVTRSSLTGEGWSSQPLFQRAAWIRLRYIISSYREEILELSLQKPGPERLTKLRDVSHRCNQAWNSLPEHLRYIDSCWDTDLPGSVKMMLIVSYLTYRYNGFLVERIIVKDYADARNDLLSISGSILTTVLTFGRQNVRSFDMQRDFIWTLLLFGFASASVLIRELQKEVRTKQPIPYPGSRATLIRNLSVFISHLESMARPGTAGSSFFSRATEVFSHIISEVLEPDPVQQDTNPEINTGLDASMLENIDGIGLLDYANIPNIFDQMLFQL</sequence>
<evidence type="ECO:0000256" key="1">
    <source>
        <dbReference type="ARBA" id="ARBA00004123"/>
    </source>
</evidence>
<dbReference type="GO" id="GO:0006351">
    <property type="term" value="P:DNA-templated transcription"/>
    <property type="evidence" value="ECO:0007669"/>
    <property type="project" value="InterPro"/>
</dbReference>
<dbReference type="STRING" id="535722.E4V6Y4"/>
<dbReference type="InterPro" id="IPR007219">
    <property type="entry name" value="XnlR_reg_dom"/>
</dbReference>
<evidence type="ECO:0000259" key="3">
    <source>
        <dbReference type="SMART" id="SM00906"/>
    </source>
</evidence>
<gene>
    <name evidence="4" type="ORF">MGYG_08771</name>
</gene>
<name>E4V6Y4_ARTGP</name>
<keyword evidence="2" id="KW-0539">Nucleus</keyword>
<dbReference type="SMART" id="SM00906">
    <property type="entry name" value="Fungal_trans"/>
    <property type="match status" value="1"/>
</dbReference>
<dbReference type="VEuPathDB" id="FungiDB:MGYG_08771"/>
<dbReference type="GO" id="GO:0008270">
    <property type="term" value="F:zinc ion binding"/>
    <property type="evidence" value="ECO:0007669"/>
    <property type="project" value="InterPro"/>
</dbReference>
<dbReference type="GO" id="GO:0003677">
    <property type="term" value="F:DNA binding"/>
    <property type="evidence" value="ECO:0007669"/>
    <property type="project" value="InterPro"/>
</dbReference>
<dbReference type="CDD" id="cd12148">
    <property type="entry name" value="fungal_TF_MHR"/>
    <property type="match status" value="1"/>
</dbReference>
<dbReference type="GeneID" id="10024494"/>
<dbReference type="GO" id="GO:0005634">
    <property type="term" value="C:nucleus"/>
    <property type="evidence" value="ECO:0007669"/>
    <property type="project" value="UniProtKB-SubCell"/>
</dbReference>
<dbReference type="eggNOG" id="ENOG502SH47">
    <property type="taxonomic scope" value="Eukaryota"/>
</dbReference>
<dbReference type="PANTHER" id="PTHR31001:SF82">
    <property type="entry name" value="ZN(II)2CYS6 TRANSCRIPTION FACTOR (EUROFUNG)"/>
    <property type="match status" value="1"/>
</dbReference>
<evidence type="ECO:0000313" key="4">
    <source>
        <dbReference type="EMBL" id="EFQ96850.1"/>
    </source>
</evidence>